<organism evidence="1">
    <name type="scientific">viral metagenome</name>
    <dbReference type="NCBI Taxonomy" id="1070528"/>
    <lineage>
        <taxon>unclassified sequences</taxon>
        <taxon>metagenomes</taxon>
        <taxon>organismal metagenomes</taxon>
    </lineage>
</organism>
<evidence type="ECO:0000313" key="1">
    <source>
        <dbReference type="EMBL" id="QHT10590.1"/>
    </source>
</evidence>
<protein>
    <submittedName>
        <fullName evidence="1">Uncharacterized protein</fullName>
    </submittedName>
</protein>
<sequence>MAQIAIPLVIAGALYLMSNDKKEDFSNPLVLDGLEQSLVSDQKNNSNSDKLRDDVTNGKTTTFYNNIDSTSLSTNNSGVYSQYQDKYLLGNKKQAVDNGNVFQTLAGTAMTYKDINHNNMQIFYNSKSNGASSQLSFENDQKLDNYVGLGSIAIEKTEISSLFKPAENSQNVFGSQNQSDFFQSRINESLRHANTKPWAEIKDSAGTLGFNSGVVDRDKWMPKKVDELRTTNNPKSNYVQNYQSPAYKPSAADRSADVNKINMVKKKPDTYHMNHGSGGMGPAVGEAKPMQFSEQMLTDPNREHTSVSYYGVKSALENQGYVTGKSSETHRQELPTNSFTNLTGNHIYLTKDNSDSYKAYTNSRDTSLGYFGSMQGTFMQNIVDPLVKGLKHTKKTNFIESSGNGNLAGPVKHMVFNPKDKMPTTNREMTTESIGLNHLNIERQDSKSTGYMTANPYLGHTQRESTNNSQMGIATSILPMGKSYDAEYNQRSFEKPLIGRSSIGNMNLFNSDINANINGREACDTRGTPIFIPNIVPHAGQLGMNTVSPQQYNNINDNYNHPDLLKAFKSNPYTQPLGSVA</sequence>
<proteinExistence type="predicted"/>
<dbReference type="AlphaFoldDB" id="A0A6C0D2U7"/>
<dbReference type="EMBL" id="MN739522">
    <property type="protein sequence ID" value="QHT10590.1"/>
    <property type="molecule type" value="Genomic_DNA"/>
</dbReference>
<name>A0A6C0D2U7_9ZZZZ</name>
<accession>A0A6C0D2U7</accession>
<reference evidence="1" key="1">
    <citation type="journal article" date="2020" name="Nature">
        <title>Giant virus diversity and host interactions through global metagenomics.</title>
        <authorList>
            <person name="Schulz F."/>
            <person name="Roux S."/>
            <person name="Paez-Espino D."/>
            <person name="Jungbluth S."/>
            <person name="Walsh D.A."/>
            <person name="Denef V.J."/>
            <person name="McMahon K.D."/>
            <person name="Konstantinidis K.T."/>
            <person name="Eloe-Fadrosh E.A."/>
            <person name="Kyrpides N.C."/>
            <person name="Woyke T."/>
        </authorList>
    </citation>
    <scope>NUCLEOTIDE SEQUENCE</scope>
    <source>
        <strain evidence="1">GVMAG-M-3300023174-107</strain>
    </source>
</reference>